<dbReference type="EMBL" id="MVGC01000095">
    <property type="protein sequence ID" value="RJE24061.1"/>
    <property type="molecule type" value="Genomic_DNA"/>
</dbReference>
<dbReference type="Proteomes" id="UP000266188">
    <property type="component" value="Unassembled WGS sequence"/>
</dbReference>
<sequence>MADPDVDLMEFDNGDTMPPPSRVEVTKALFANANVPANRDIRNYYYVPESQAKPEIDPWTMKPEIPSTDEVMGSGPSRETDDGTAASLPKNKISGPWPSKEKYLETLYRLLREDAVAPLRNAVADFRSYPYMDDSPSVNIYENVHIIGITYSQRGVAFRIRFSTRRAGKNIIWDYSNRLKSGSIVALSPEEDYFKKKCVVAVIAARPLENVKKLPPEVDIFFAQPGEAEFDPHREWIMVEAKNGYYEASRHTMTALQKMSKESFPFAEHLCDLKTEIASPQYIADAPNLKVAPVISGTEDEEKLDVLCNWPKEPMADMDESQWRALEQIITKRLAIVQGPPGTGKTFVSVAALKILLANKDGADPPIIVAAQTNHALDQLLSHISNFETRFIRLGGRSHDLEIKRHTVYSVKRKEPPRAVSGGLLNPSLKKFHSLSYEILRLLQDFNADPRTETTILPMSFFVKHGVLSEAQAKSMEDGAKRTFGRPQCRDPIFIWLGDKVAEFRVNYNITERFCFREDEIDLEYEQLRELEAEQGIGIEDDELEALKGDYCVIQERYYGLQKAPWHQEPVDHYLQYDDFWKIPSSKRGAVYNILRQKVKDKITADLRKLMILDKLNCENMQIGKWEKDYLFLQNAKVIGMTTTGLNKYRGLLTSLKPRIVLIEEAAEVIEASVTAACFESLQHLILVGDHKQLKGSCAVKDLMGEPFYLDVSMFERLVRNKMPFITLQQQRRMPPEMRRLLEPIYGRLRDHPCVYNRPKVPGMGDVNLFFFTHDWPENSDSLISKLNEVEAQVVVEFFVYLVLNGVSPHNITVLTFYNGQRKKLLKLLREHPFLDEFYVKVVTVDSYQGEEDDIILLSLVRSSNTGNIGFLSTENRICVALSRAKQGLYIFGNAKCLAEANKLWSVVITMLKEGNTPAEKKLGSHIPLTCERHGRKTFVDVLNRLNGGCPQPCSRFRSCGHHCKANCHACSCDEFECYERCGKRMVCDHICEQVCTQDHTCRCKCPTFPANVNAEARTQRYKSLAHGVSTAVKEGMLLPDLYTSEDEKEHTPGTNPVSSQQDRISGVDKTSDQGQHEETAQKCNDSANYGIKEQDGSLPVDDEAENEGNQSTGYTEYGSGEPCYFCGEIHCRCCCPRCEREDCYLDCPPNPASDKEDIEEASNARMLAQEKTEHQGPQTEVLKTKGIPGSPEYDDSYDRGYCAGQFEGRETGFGEGFLHGFVDGFRVGLARRENEERAMKIEQNTESRTTCPVQVIETSNDKEEEPKQSEQPVSQPPSYDLIELDPWPTDNESGRPSAVPYVPIDPSTLPYPTDLLD</sequence>
<name>A0A3A3A3Y7_9EURO</name>
<dbReference type="InterPro" id="IPR057373">
    <property type="entry name" value="ZNFX1"/>
</dbReference>
<dbReference type="InterPro" id="IPR027417">
    <property type="entry name" value="P-loop_NTPase"/>
</dbReference>
<feature type="region of interest" description="Disordered" evidence="2">
    <location>
        <begin position="1171"/>
        <end position="1191"/>
    </location>
</feature>
<keyword evidence="1 6" id="KW-0547">Nucleotide-binding</keyword>
<dbReference type="STRING" id="2070753.A0A3A3A3Y7"/>
<feature type="compositionally biased region" description="Polar residues" evidence="2">
    <location>
        <begin position="1053"/>
        <end position="1064"/>
    </location>
</feature>
<keyword evidence="1 6" id="KW-0067">ATP-binding</keyword>
<dbReference type="Gene3D" id="3.40.50.300">
    <property type="entry name" value="P-loop containing nucleotide triphosphate hydrolases"/>
    <property type="match status" value="3"/>
</dbReference>
<evidence type="ECO:0000313" key="6">
    <source>
        <dbReference type="EMBL" id="RJE24061.1"/>
    </source>
</evidence>
<feature type="compositionally biased region" description="Polar residues" evidence="2">
    <location>
        <begin position="1247"/>
        <end position="1259"/>
    </location>
</feature>
<proteinExistence type="predicted"/>
<feature type="compositionally biased region" description="Basic and acidic residues" evidence="2">
    <location>
        <begin position="1066"/>
        <end position="1081"/>
    </location>
</feature>
<dbReference type="InterPro" id="IPR045055">
    <property type="entry name" value="DNA2/NAM7-like"/>
</dbReference>
<feature type="compositionally biased region" description="Acidic residues" evidence="2">
    <location>
        <begin position="1"/>
        <end position="13"/>
    </location>
</feature>
<dbReference type="FunFam" id="3.40.50.300:FF:001366">
    <property type="entry name" value="ATP binding protein, putative"/>
    <property type="match status" value="1"/>
</dbReference>
<dbReference type="PANTHER" id="PTHR10887">
    <property type="entry name" value="DNA2/NAM7 HELICASE FAMILY"/>
    <property type="match status" value="1"/>
</dbReference>
<feature type="region of interest" description="Disordered" evidence="2">
    <location>
        <begin position="57"/>
        <end position="92"/>
    </location>
</feature>
<feature type="domain" description="ZNFX1" evidence="5">
    <location>
        <begin position="135"/>
        <end position="242"/>
    </location>
</feature>
<dbReference type="InterPro" id="IPR041677">
    <property type="entry name" value="DNA2/NAM7_AAA_11"/>
</dbReference>
<dbReference type="InterPro" id="IPR047187">
    <property type="entry name" value="SF1_C_Upf1"/>
</dbReference>
<dbReference type="SUPFAM" id="SSF52540">
    <property type="entry name" value="P-loop containing nucleoside triphosphate hydrolases"/>
    <property type="match status" value="1"/>
</dbReference>
<feature type="region of interest" description="Disordered" evidence="2">
    <location>
        <begin position="1"/>
        <end position="20"/>
    </location>
</feature>
<dbReference type="GO" id="GO:0031380">
    <property type="term" value="C:nuclear RNA-directed RNA polymerase complex"/>
    <property type="evidence" value="ECO:0007669"/>
    <property type="project" value="TreeGrafter"/>
</dbReference>
<dbReference type="Pfam" id="PF25396">
    <property type="entry name" value="ZNFX1"/>
    <property type="match status" value="1"/>
</dbReference>
<dbReference type="PANTHER" id="PTHR10887:SF341">
    <property type="entry name" value="NFX1-TYPE ZINC FINGER-CONTAINING PROTEIN 1"/>
    <property type="match status" value="1"/>
</dbReference>
<feature type="domain" description="DNA2/NAM7 helicase-like C-terminal" evidence="4">
    <location>
        <begin position="710"/>
        <end position="896"/>
    </location>
</feature>
<dbReference type="GO" id="GO:0031048">
    <property type="term" value="P:regulatory ncRNA-mediated heterochromatin formation"/>
    <property type="evidence" value="ECO:0007669"/>
    <property type="project" value="TreeGrafter"/>
</dbReference>
<keyword evidence="7" id="KW-1185">Reference proteome</keyword>
<feature type="domain" description="DNA2/NAM7 helicase helicase" evidence="3">
    <location>
        <begin position="318"/>
        <end position="695"/>
    </location>
</feature>
<evidence type="ECO:0000259" key="3">
    <source>
        <dbReference type="Pfam" id="PF13086"/>
    </source>
</evidence>
<comment type="caution">
    <text evidence="6">The sequence shown here is derived from an EMBL/GenBank/DDBJ whole genome shotgun (WGS) entry which is preliminary data.</text>
</comment>
<keyword evidence="1 6" id="KW-0347">Helicase</keyword>
<dbReference type="CDD" id="cd18808">
    <property type="entry name" value="SF1_C_Upf1"/>
    <property type="match status" value="1"/>
</dbReference>
<reference evidence="7" key="1">
    <citation type="submission" date="2017-02" db="EMBL/GenBank/DDBJ databases">
        <authorList>
            <person name="Tafer H."/>
            <person name="Lopandic K."/>
        </authorList>
    </citation>
    <scope>NUCLEOTIDE SEQUENCE [LARGE SCALE GENOMIC DNA]</scope>
    <source>
        <strain evidence="7">CBS 366.77</strain>
    </source>
</reference>
<protein>
    <submittedName>
        <fullName evidence="6">Helicase</fullName>
    </submittedName>
</protein>
<dbReference type="InterPro" id="IPR041679">
    <property type="entry name" value="DNA2/NAM7-like_C"/>
</dbReference>
<gene>
    <name evidence="6" type="ORF">PHISCL_03597</name>
</gene>
<dbReference type="Pfam" id="PF13087">
    <property type="entry name" value="AAA_12"/>
    <property type="match status" value="1"/>
</dbReference>
<dbReference type="Pfam" id="PF13086">
    <property type="entry name" value="AAA_11"/>
    <property type="match status" value="1"/>
</dbReference>
<feature type="compositionally biased region" description="Basic and acidic residues" evidence="2">
    <location>
        <begin position="1260"/>
        <end position="1269"/>
    </location>
</feature>
<accession>A0A3A3A3Y7</accession>
<evidence type="ECO:0000259" key="4">
    <source>
        <dbReference type="Pfam" id="PF13087"/>
    </source>
</evidence>
<feature type="region of interest" description="Disordered" evidence="2">
    <location>
        <begin position="1046"/>
        <end position="1115"/>
    </location>
</feature>
<dbReference type="OrthoDB" id="409395at2759"/>
<keyword evidence="1 6" id="KW-0378">Hydrolase</keyword>
<evidence type="ECO:0000313" key="7">
    <source>
        <dbReference type="Proteomes" id="UP000266188"/>
    </source>
</evidence>
<evidence type="ECO:0000259" key="5">
    <source>
        <dbReference type="Pfam" id="PF25396"/>
    </source>
</evidence>
<dbReference type="CDD" id="cd06008">
    <property type="entry name" value="NF-X1-zinc-finger"/>
    <property type="match status" value="1"/>
</dbReference>
<organism evidence="6 7">
    <name type="scientific">Aspergillus sclerotialis</name>
    <dbReference type="NCBI Taxonomy" id="2070753"/>
    <lineage>
        <taxon>Eukaryota</taxon>
        <taxon>Fungi</taxon>
        <taxon>Dikarya</taxon>
        <taxon>Ascomycota</taxon>
        <taxon>Pezizomycotina</taxon>
        <taxon>Eurotiomycetes</taxon>
        <taxon>Eurotiomycetidae</taxon>
        <taxon>Eurotiales</taxon>
        <taxon>Aspergillaceae</taxon>
        <taxon>Aspergillus</taxon>
        <taxon>Aspergillus subgen. Polypaecilum</taxon>
    </lineage>
</organism>
<dbReference type="GO" id="GO:0004386">
    <property type="term" value="F:helicase activity"/>
    <property type="evidence" value="ECO:0007669"/>
    <property type="project" value="UniProtKB-KW"/>
</dbReference>
<feature type="region of interest" description="Disordered" evidence="2">
    <location>
        <begin position="1243"/>
        <end position="1318"/>
    </location>
</feature>
<evidence type="ECO:0000256" key="2">
    <source>
        <dbReference type="SAM" id="MobiDB-lite"/>
    </source>
</evidence>
<evidence type="ECO:0000256" key="1">
    <source>
        <dbReference type="ARBA" id="ARBA00022806"/>
    </source>
</evidence>